<reference evidence="7 8" key="1">
    <citation type="journal article" date="2020" name="Genomics">
        <title>Complete, high-quality genomes from long-read metagenomic sequencing of two wolf lichen thalli reveals enigmatic genome architecture.</title>
        <authorList>
            <person name="McKenzie S.K."/>
            <person name="Walston R.F."/>
            <person name="Allen J.L."/>
        </authorList>
    </citation>
    <scope>NUCLEOTIDE SEQUENCE [LARGE SCALE GENOMIC DNA]</scope>
    <source>
        <strain evidence="7">WasteWater1</strain>
    </source>
</reference>
<dbReference type="GeneID" id="59336369"/>
<keyword evidence="3" id="KW-0210">Decarboxylase</keyword>
<comment type="cofactor">
    <cofactor evidence="1 6">
        <name>pyridoxal 5'-phosphate</name>
        <dbReference type="ChEBI" id="CHEBI:597326"/>
    </cofactor>
</comment>
<proteinExistence type="inferred from homology"/>
<gene>
    <name evidence="7" type="ORF">HO133_007972</name>
</gene>
<dbReference type="Pfam" id="PF00282">
    <property type="entry name" value="Pyridoxal_deC"/>
    <property type="match status" value="1"/>
</dbReference>
<name>A0A8H6CRJ1_9LECA</name>
<dbReference type="InterPro" id="IPR015421">
    <property type="entry name" value="PyrdxlP-dep_Trfase_major"/>
</dbReference>
<dbReference type="Gene3D" id="3.40.640.10">
    <property type="entry name" value="Type I PLP-dependent aspartate aminotransferase-like (Major domain)"/>
    <property type="match status" value="1"/>
</dbReference>
<evidence type="ECO:0000313" key="8">
    <source>
        <dbReference type="Proteomes" id="UP000593566"/>
    </source>
</evidence>
<keyword evidence="8" id="KW-1185">Reference proteome</keyword>
<organism evidence="7 8">
    <name type="scientific">Letharia lupina</name>
    <dbReference type="NCBI Taxonomy" id="560253"/>
    <lineage>
        <taxon>Eukaryota</taxon>
        <taxon>Fungi</taxon>
        <taxon>Dikarya</taxon>
        <taxon>Ascomycota</taxon>
        <taxon>Pezizomycotina</taxon>
        <taxon>Lecanoromycetes</taxon>
        <taxon>OSLEUM clade</taxon>
        <taxon>Lecanoromycetidae</taxon>
        <taxon>Lecanorales</taxon>
        <taxon>Lecanorineae</taxon>
        <taxon>Parmeliaceae</taxon>
        <taxon>Letharia</taxon>
    </lineage>
</organism>
<dbReference type="GO" id="GO:0030170">
    <property type="term" value="F:pyridoxal phosphate binding"/>
    <property type="evidence" value="ECO:0007669"/>
    <property type="project" value="InterPro"/>
</dbReference>
<accession>A0A8H6CRJ1</accession>
<dbReference type="GO" id="GO:0019752">
    <property type="term" value="P:carboxylic acid metabolic process"/>
    <property type="evidence" value="ECO:0007669"/>
    <property type="project" value="InterPro"/>
</dbReference>
<evidence type="ECO:0000256" key="4">
    <source>
        <dbReference type="ARBA" id="ARBA00022898"/>
    </source>
</evidence>
<dbReference type="InterPro" id="IPR010977">
    <property type="entry name" value="Aromatic_deC"/>
</dbReference>
<keyword evidence="5 6" id="KW-0456">Lyase</keyword>
<comment type="caution">
    <text evidence="7">The sequence shown here is derived from an EMBL/GenBank/DDBJ whole genome shotgun (WGS) entry which is preliminary data.</text>
</comment>
<dbReference type="Proteomes" id="UP000593566">
    <property type="component" value="Unassembled WGS sequence"/>
</dbReference>
<dbReference type="PANTHER" id="PTHR11999:SF70">
    <property type="entry name" value="MIP05841P"/>
    <property type="match status" value="1"/>
</dbReference>
<keyword evidence="4 6" id="KW-0663">Pyridoxal phosphate</keyword>
<evidence type="ECO:0000256" key="5">
    <source>
        <dbReference type="ARBA" id="ARBA00023239"/>
    </source>
</evidence>
<dbReference type="InterPro" id="IPR015422">
    <property type="entry name" value="PyrdxlP-dep_Trfase_small"/>
</dbReference>
<dbReference type="PANTHER" id="PTHR11999">
    <property type="entry name" value="GROUP II PYRIDOXAL-5-PHOSPHATE DECARBOXYLASE"/>
    <property type="match status" value="1"/>
</dbReference>
<evidence type="ECO:0000256" key="3">
    <source>
        <dbReference type="ARBA" id="ARBA00022793"/>
    </source>
</evidence>
<dbReference type="GO" id="GO:0005737">
    <property type="term" value="C:cytoplasm"/>
    <property type="evidence" value="ECO:0007669"/>
    <property type="project" value="TreeGrafter"/>
</dbReference>
<comment type="similarity">
    <text evidence="2 6">Belongs to the group II decarboxylase family.</text>
</comment>
<dbReference type="InterPro" id="IPR015424">
    <property type="entry name" value="PyrdxlP-dep_Trfase"/>
</dbReference>
<protein>
    <submittedName>
        <fullName evidence="7">Uncharacterized protein</fullName>
    </submittedName>
</protein>
<evidence type="ECO:0000256" key="6">
    <source>
        <dbReference type="RuleBase" id="RU000382"/>
    </source>
</evidence>
<dbReference type="EMBL" id="JACCJB010000004">
    <property type="protein sequence ID" value="KAF6228242.1"/>
    <property type="molecule type" value="Genomic_DNA"/>
</dbReference>
<evidence type="ECO:0000256" key="2">
    <source>
        <dbReference type="ARBA" id="ARBA00009533"/>
    </source>
</evidence>
<dbReference type="Gene3D" id="3.90.1150.10">
    <property type="entry name" value="Aspartate Aminotransferase, domain 1"/>
    <property type="match status" value="1"/>
</dbReference>
<dbReference type="AlphaFoldDB" id="A0A8H6CRJ1"/>
<dbReference type="SUPFAM" id="SSF53383">
    <property type="entry name" value="PLP-dependent transferases"/>
    <property type="match status" value="1"/>
</dbReference>
<evidence type="ECO:0000256" key="1">
    <source>
        <dbReference type="ARBA" id="ARBA00001933"/>
    </source>
</evidence>
<dbReference type="InterPro" id="IPR002129">
    <property type="entry name" value="PyrdxlP-dep_de-COase"/>
</dbReference>
<dbReference type="GO" id="GO:0016831">
    <property type="term" value="F:carboxy-lyase activity"/>
    <property type="evidence" value="ECO:0007669"/>
    <property type="project" value="UniProtKB-KW"/>
</dbReference>
<dbReference type="RefSeq" id="XP_037156176.1">
    <property type="nucleotide sequence ID" value="XM_037298840.1"/>
</dbReference>
<evidence type="ECO:0000313" key="7">
    <source>
        <dbReference type="EMBL" id="KAF6228242.1"/>
    </source>
</evidence>
<sequence>MDAFYLRGNTSSENGIDLRDLQIPLFRPFRALKVWFVIRTYGVEGFTGLISETTSGLDLFTVAVPPAFALTAINIIPCASNGGRDTNGLTKAVYTLICQQGEIMVTSTVVAGLYIIRVVSSNPDSQGKYIERAFTILVTAAEDVLSRG</sequence>